<protein>
    <recommendedName>
        <fullName evidence="2">Biotin transporter</fullName>
    </recommendedName>
</protein>
<dbReference type="Pfam" id="PF02632">
    <property type="entry name" value="BioY"/>
    <property type="match status" value="1"/>
</dbReference>
<evidence type="ECO:0000256" key="3">
    <source>
        <dbReference type="SAM" id="Phobius"/>
    </source>
</evidence>
<keyword evidence="3" id="KW-0812">Transmembrane</keyword>
<feature type="transmembrane region" description="Helical" evidence="3">
    <location>
        <begin position="152"/>
        <end position="174"/>
    </location>
</feature>
<dbReference type="Gene3D" id="1.10.1760.20">
    <property type="match status" value="1"/>
</dbReference>
<dbReference type="AlphaFoldDB" id="A0A8D5ZP87"/>
<name>A0A8D5ZP87_9BACL</name>
<dbReference type="PANTHER" id="PTHR34295:SF1">
    <property type="entry name" value="BIOTIN TRANSPORTER BIOY"/>
    <property type="match status" value="1"/>
</dbReference>
<keyword evidence="2" id="KW-1003">Cell membrane</keyword>
<evidence type="ECO:0000313" key="5">
    <source>
        <dbReference type="Proteomes" id="UP000677436"/>
    </source>
</evidence>
<keyword evidence="3" id="KW-1133">Transmembrane helix</keyword>
<dbReference type="PIRSF" id="PIRSF016661">
    <property type="entry name" value="BioY"/>
    <property type="match status" value="1"/>
</dbReference>
<feature type="transmembrane region" description="Helical" evidence="3">
    <location>
        <begin position="34"/>
        <end position="52"/>
    </location>
</feature>
<dbReference type="EMBL" id="AP024601">
    <property type="protein sequence ID" value="BCU82772.1"/>
    <property type="molecule type" value="Genomic_DNA"/>
</dbReference>
<comment type="subcellular location">
    <subcellularLocation>
        <location evidence="2">Cell membrane</location>
        <topology evidence="2">Multi-pass membrane protein</topology>
    </subcellularLocation>
</comment>
<sequence length="184" mass="19292">MSKRVLNVRNMVLAAMFAALLAIGGQIRIPLEPVPITLQTLVVMLTGSILGAQIGAISMMVFILLVAFGAPILSGGAGGLGALLGPTGGYVLSWPLAVWVIGWLTERAQQLRVWNLTLYHLLGGVLLVYAAGVTWLAYVAGLGWKVAVLQGALPFIAGDVVKAVVASIVTLGVIRAYPAIRPRK</sequence>
<dbReference type="Proteomes" id="UP000677436">
    <property type="component" value="Chromosome"/>
</dbReference>
<dbReference type="RefSeq" id="WP_212773073.1">
    <property type="nucleotide sequence ID" value="NZ_AP024601.1"/>
</dbReference>
<keyword evidence="2" id="KW-0813">Transport</keyword>
<evidence type="ECO:0000313" key="4">
    <source>
        <dbReference type="EMBL" id="BCU82772.1"/>
    </source>
</evidence>
<reference evidence="4" key="1">
    <citation type="journal article" date="2013" name="Int. J. Syst. Evol. Microbiol.">
        <title>Polycladomyces abyssicola gen. nov., sp. nov., a thermophilic filamentous bacterium isolated from hemipelagic sediment.</title>
        <authorList>
            <person name="Tsubouchi T."/>
            <person name="Shimane Y."/>
            <person name="Mori K."/>
            <person name="Usui K."/>
            <person name="Hiraki T."/>
            <person name="Tame A."/>
            <person name="Uematsu K."/>
            <person name="Maruyama T."/>
            <person name="Hatada Y."/>
        </authorList>
    </citation>
    <scope>NUCLEOTIDE SEQUENCE</scope>
    <source>
        <strain evidence="4">JIR-001</strain>
    </source>
</reference>
<accession>A0A8D5ZP87</accession>
<keyword evidence="2 3" id="KW-0472">Membrane</keyword>
<evidence type="ECO:0000256" key="1">
    <source>
        <dbReference type="ARBA" id="ARBA00010692"/>
    </source>
</evidence>
<dbReference type="KEGG" id="pabs:JIR001_25550"/>
<feature type="transmembrane region" description="Helical" evidence="3">
    <location>
        <begin position="59"/>
        <end position="81"/>
    </location>
</feature>
<comment type="similarity">
    <text evidence="1 2">Belongs to the BioY family.</text>
</comment>
<dbReference type="PANTHER" id="PTHR34295">
    <property type="entry name" value="BIOTIN TRANSPORTER BIOY"/>
    <property type="match status" value="1"/>
</dbReference>
<dbReference type="GO" id="GO:0015225">
    <property type="term" value="F:biotin transmembrane transporter activity"/>
    <property type="evidence" value="ECO:0007669"/>
    <property type="project" value="UniProtKB-UniRule"/>
</dbReference>
<dbReference type="GO" id="GO:0005886">
    <property type="term" value="C:plasma membrane"/>
    <property type="evidence" value="ECO:0007669"/>
    <property type="project" value="UniProtKB-SubCell"/>
</dbReference>
<proteinExistence type="inferred from homology"/>
<dbReference type="InterPro" id="IPR003784">
    <property type="entry name" value="BioY"/>
</dbReference>
<reference evidence="4" key="2">
    <citation type="journal article" date="2021" name="Microbiol. Resour. Announc.">
        <title>Complete Genome Sequence of Polycladomyces abyssicola JIR-001T, Isolated from Hemipelagic Sediment in Deep Seawater.</title>
        <authorList>
            <person name="Tsubouchi T."/>
            <person name="Kaneko Y."/>
        </authorList>
    </citation>
    <scope>NUCLEOTIDE SEQUENCE</scope>
    <source>
        <strain evidence="4">JIR-001</strain>
    </source>
</reference>
<gene>
    <name evidence="4" type="ORF">JIR001_25550</name>
</gene>
<feature type="transmembrane region" description="Helical" evidence="3">
    <location>
        <begin position="87"/>
        <end position="105"/>
    </location>
</feature>
<evidence type="ECO:0000256" key="2">
    <source>
        <dbReference type="PIRNR" id="PIRNR016661"/>
    </source>
</evidence>
<feature type="transmembrane region" description="Helical" evidence="3">
    <location>
        <begin position="117"/>
        <end position="140"/>
    </location>
</feature>
<keyword evidence="5" id="KW-1185">Reference proteome</keyword>
<organism evidence="4 5">
    <name type="scientific">Polycladomyces abyssicola</name>
    <dbReference type="NCBI Taxonomy" id="1125966"/>
    <lineage>
        <taxon>Bacteria</taxon>
        <taxon>Bacillati</taxon>
        <taxon>Bacillota</taxon>
        <taxon>Bacilli</taxon>
        <taxon>Bacillales</taxon>
        <taxon>Thermoactinomycetaceae</taxon>
        <taxon>Polycladomyces</taxon>
    </lineage>
</organism>